<dbReference type="EMBL" id="CAWYQH010000024">
    <property type="protein sequence ID" value="CAK8675711.1"/>
    <property type="molecule type" value="Genomic_DNA"/>
</dbReference>
<evidence type="ECO:0000313" key="1">
    <source>
        <dbReference type="EMBL" id="CAK8675711.1"/>
    </source>
</evidence>
<organism evidence="1 2">
    <name type="scientific">Clavelina lepadiformis</name>
    <name type="common">Light-bulb sea squirt</name>
    <name type="synonym">Ascidia lepadiformis</name>
    <dbReference type="NCBI Taxonomy" id="159417"/>
    <lineage>
        <taxon>Eukaryota</taxon>
        <taxon>Metazoa</taxon>
        <taxon>Chordata</taxon>
        <taxon>Tunicata</taxon>
        <taxon>Ascidiacea</taxon>
        <taxon>Aplousobranchia</taxon>
        <taxon>Clavelinidae</taxon>
        <taxon>Clavelina</taxon>
    </lineage>
</organism>
<gene>
    <name evidence="1" type="ORF">CVLEPA_LOCUS5255</name>
</gene>
<name>A0ABP0FA99_CLALP</name>
<evidence type="ECO:0008006" key="3">
    <source>
        <dbReference type="Google" id="ProtNLM"/>
    </source>
</evidence>
<protein>
    <recommendedName>
        <fullName evidence="3">BHLH domain-containing protein</fullName>
    </recommendedName>
</protein>
<sequence>MSNVKAHQLPDIIKSGIKEESCFARSYGVQQISERSLSQKASSGSYLTPSELHRLKQRTQYKMMMSALNDLINILPDIPRVNQTKQTVLTECTRYIQYLLAVAWGLADDCCKPQQETIQYLTWDSASLSKEVLTFLHSRRPLENAPAKIDEEKKGFVEVNMHGTSHSQTQAGVGDRKRLFQGLSPSSSDTEEYLKKQVKAKRHKKEVLYKRSESQDRFGAQEILAMPPIIQTQVKSKDKLLPCLASVNNISEIDSPPFFVVSPDNCQSNSKEPPKDTFEYPQMFSPGSSLWNGQICPLIQDVVMLIPDDMHTLQPDQPSPYNSPQSLCKSDGCFKPILEKNIVTNPVADHDYGAFTPIKATPKKNVSYFRKKDLCKANAAYDSRVTLPPCDAVLHSGLSGSIVREPAYFGKPANFHAREASVHPQEARDGQYEMSPVKSVTNHLPFSPRLFLNFPLKKEK</sequence>
<dbReference type="Proteomes" id="UP001642483">
    <property type="component" value="Unassembled WGS sequence"/>
</dbReference>
<reference evidence="1 2" key="1">
    <citation type="submission" date="2024-02" db="EMBL/GenBank/DDBJ databases">
        <authorList>
            <person name="Daric V."/>
            <person name="Darras S."/>
        </authorList>
    </citation>
    <scope>NUCLEOTIDE SEQUENCE [LARGE SCALE GENOMIC DNA]</scope>
</reference>
<keyword evidence="2" id="KW-1185">Reference proteome</keyword>
<accession>A0ABP0FA99</accession>
<comment type="caution">
    <text evidence="1">The sequence shown here is derived from an EMBL/GenBank/DDBJ whole genome shotgun (WGS) entry which is preliminary data.</text>
</comment>
<proteinExistence type="predicted"/>
<evidence type="ECO:0000313" key="2">
    <source>
        <dbReference type="Proteomes" id="UP001642483"/>
    </source>
</evidence>